<evidence type="ECO:0000313" key="3">
    <source>
        <dbReference type="Proteomes" id="UP000332933"/>
    </source>
</evidence>
<organism evidence="2 3">
    <name type="scientific">Aphanomyces stellatus</name>
    <dbReference type="NCBI Taxonomy" id="120398"/>
    <lineage>
        <taxon>Eukaryota</taxon>
        <taxon>Sar</taxon>
        <taxon>Stramenopiles</taxon>
        <taxon>Oomycota</taxon>
        <taxon>Saprolegniomycetes</taxon>
        <taxon>Saprolegniales</taxon>
        <taxon>Verrucalvaceae</taxon>
        <taxon>Aphanomyces</taxon>
    </lineage>
</organism>
<name>A0A485K8V4_9STRA</name>
<protein>
    <submittedName>
        <fullName evidence="2">Aste57867_828 protein</fullName>
    </submittedName>
</protein>
<reference evidence="2 3" key="1">
    <citation type="submission" date="2019-03" db="EMBL/GenBank/DDBJ databases">
        <authorList>
            <person name="Gaulin E."/>
            <person name="Dumas B."/>
        </authorList>
    </citation>
    <scope>NUCLEOTIDE SEQUENCE [LARGE SCALE GENOMIC DNA]</scope>
    <source>
        <strain evidence="2">CBS 568.67</strain>
    </source>
</reference>
<gene>
    <name evidence="2" type="primary">Aste57867_828</name>
    <name evidence="1" type="ORF">As57867_000827</name>
    <name evidence="2" type="ORF">ASTE57867_828</name>
</gene>
<dbReference type="Proteomes" id="UP000332933">
    <property type="component" value="Unassembled WGS sequence"/>
</dbReference>
<sequence length="371" mass="43666">MTDDVLDMNKLERCDRILRQREYDRHMKRLYRQKEKTERVDLLYEIDELSRVIESMLERRRMREAAKDTCLSWKDIFMSLREESSLSSAQHAALKKQVHQCQALAQRMKTWVLLNDMPRVALNGRVPTWRDVSLMAHPTSRQLGKEWIAKQLFHQTGAVFHAYGFPTKHANYFFFDLVVEDESVDYIWGYQYELRDGWEPFMTSLCPHLCSLLMLDLANAVPRNTVKELDGTLYLHQMTTVAGEFINLLATSFERDDGSILVAQTITDDETIEVETGANVRHFSFWGEIYAQPHPQGLWKRRTLMRQRRTRPLGHQASLEDEGRYWGCDLTSVPPSQREAVFREHVVQTWLALDRESFTRFQRIDTEAKQT</sequence>
<dbReference type="EMBL" id="VJMH01000051">
    <property type="protein sequence ID" value="KAF0719756.1"/>
    <property type="molecule type" value="Genomic_DNA"/>
</dbReference>
<evidence type="ECO:0000313" key="2">
    <source>
        <dbReference type="EMBL" id="VFT78052.1"/>
    </source>
</evidence>
<proteinExistence type="predicted"/>
<accession>A0A485K8V4</accession>
<evidence type="ECO:0000313" key="1">
    <source>
        <dbReference type="EMBL" id="KAF0719756.1"/>
    </source>
</evidence>
<keyword evidence="3" id="KW-1185">Reference proteome</keyword>
<reference evidence="1" key="2">
    <citation type="submission" date="2019-06" db="EMBL/GenBank/DDBJ databases">
        <title>Genomics analysis of Aphanomyces spp. identifies a new class of oomycete effector associated with host adaptation.</title>
        <authorList>
            <person name="Gaulin E."/>
        </authorList>
    </citation>
    <scope>NUCLEOTIDE SEQUENCE</scope>
    <source>
        <strain evidence="1">CBS 578.67</strain>
    </source>
</reference>
<dbReference type="AlphaFoldDB" id="A0A485K8V4"/>
<dbReference type="EMBL" id="CAADRA010000051">
    <property type="protein sequence ID" value="VFT78052.1"/>
    <property type="molecule type" value="Genomic_DNA"/>
</dbReference>